<name>A0A2W1B967_HELAM</name>
<gene>
    <name evidence="1" type="primary">HaOG211820</name>
    <name evidence="1" type="ORF">B5X24_HaOG211820</name>
</gene>
<sequence length="168" mass="19242">MFIYITYKDAPELSSLRARSTEAMDSSVEKTLLVNPNCPVRIMLEYIRKKCRLGKFTQFDLCDEGGVLKGLFSLQTYAYATDQFEHKSTYYVIVLKIEPDRRYSVLPQLNHENRIYFDLKMRVKKYLMTADLSSSFLNSAPKTSTIATPTLTTKTAATTPVKTGRKKN</sequence>
<protein>
    <submittedName>
        <fullName evidence="1">Uncharacterized protein</fullName>
    </submittedName>
</protein>
<keyword evidence="2" id="KW-1185">Reference proteome</keyword>
<evidence type="ECO:0000313" key="2">
    <source>
        <dbReference type="Proteomes" id="UP000249218"/>
    </source>
</evidence>
<dbReference type="Proteomes" id="UP000249218">
    <property type="component" value="Unassembled WGS sequence"/>
</dbReference>
<reference evidence="1 2" key="1">
    <citation type="journal article" date="2017" name="BMC Biol.">
        <title>Genomic innovations, transcriptional plasticity and gene loss underlying the evolution and divergence of two highly polyphagous and invasive Helicoverpa pest species.</title>
        <authorList>
            <person name="Pearce S.L."/>
            <person name="Clarke D.F."/>
            <person name="East P.D."/>
            <person name="Elfekih S."/>
            <person name="Gordon K.H."/>
            <person name="Jermiin L.S."/>
            <person name="McGaughran A."/>
            <person name="Oakeshott J.G."/>
            <person name="Papanikolaou A."/>
            <person name="Perera O.P."/>
            <person name="Rane R.V."/>
            <person name="Richards S."/>
            <person name="Tay W.T."/>
            <person name="Walsh T.K."/>
            <person name="Anderson A."/>
            <person name="Anderson C.J."/>
            <person name="Asgari S."/>
            <person name="Board P.G."/>
            <person name="Bretschneider A."/>
            <person name="Campbell P.M."/>
            <person name="Chertemps T."/>
            <person name="Christeller J.T."/>
            <person name="Coppin C.W."/>
            <person name="Downes S.J."/>
            <person name="Duan G."/>
            <person name="Farnsworth C.A."/>
            <person name="Good R.T."/>
            <person name="Han L.B."/>
            <person name="Han Y.C."/>
            <person name="Hatje K."/>
            <person name="Horne I."/>
            <person name="Huang Y.P."/>
            <person name="Hughes D.S."/>
            <person name="Jacquin-Joly E."/>
            <person name="James W."/>
            <person name="Jhangiani S."/>
            <person name="Kollmar M."/>
            <person name="Kuwar S.S."/>
            <person name="Li S."/>
            <person name="Liu N.Y."/>
            <person name="Maibeche M.T."/>
            <person name="Miller J.R."/>
            <person name="Montagne N."/>
            <person name="Perry T."/>
            <person name="Qu J."/>
            <person name="Song S.V."/>
            <person name="Sutton G.G."/>
            <person name="Vogel H."/>
            <person name="Walenz B.P."/>
            <person name="Xu W."/>
            <person name="Zhang H.J."/>
            <person name="Zou Z."/>
            <person name="Batterham P."/>
            <person name="Edwards O.R."/>
            <person name="Feyereisen R."/>
            <person name="Gibbs R.A."/>
            <person name="Heckel D.G."/>
            <person name="McGrath A."/>
            <person name="Robin C."/>
            <person name="Scherer S.E."/>
            <person name="Worley K.C."/>
            <person name="Wu Y.D."/>
        </authorList>
    </citation>
    <scope>NUCLEOTIDE SEQUENCE [LARGE SCALE GENOMIC DNA]</scope>
    <source>
        <strain evidence="1">Harm_GR_Male_#8</strain>
        <tissue evidence="1">Whole organism</tissue>
    </source>
</reference>
<dbReference type="AlphaFoldDB" id="A0A2W1B967"/>
<proteinExistence type="predicted"/>
<dbReference type="PANTHER" id="PTHR33887">
    <property type="entry name" value="PB1 DOMAIN-CONTAINING PROTEIN"/>
    <property type="match status" value="1"/>
</dbReference>
<dbReference type="EMBL" id="KZ150214">
    <property type="protein sequence ID" value="PZC72142.1"/>
    <property type="molecule type" value="Genomic_DNA"/>
</dbReference>
<dbReference type="PANTHER" id="PTHR33887:SF4">
    <property type="entry name" value="AB2-183"/>
    <property type="match status" value="1"/>
</dbReference>
<accession>A0A2W1B967</accession>
<dbReference type="InterPro" id="IPR039471">
    <property type="entry name" value="CXorf65-like"/>
</dbReference>
<organism evidence="1 2">
    <name type="scientific">Helicoverpa armigera</name>
    <name type="common">Cotton bollworm</name>
    <name type="synonym">Heliothis armigera</name>
    <dbReference type="NCBI Taxonomy" id="29058"/>
    <lineage>
        <taxon>Eukaryota</taxon>
        <taxon>Metazoa</taxon>
        <taxon>Ecdysozoa</taxon>
        <taxon>Arthropoda</taxon>
        <taxon>Hexapoda</taxon>
        <taxon>Insecta</taxon>
        <taxon>Pterygota</taxon>
        <taxon>Neoptera</taxon>
        <taxon>Endopterygota</taxon>
        <taxon>Lepidoptera</taxon>
        <taxon>Glossata</taxon>
        <taxon>Ditrysia</taxon>
        <taxon>Noctuoidea</taxon>
        <taxon>Noctuidae</taxon>
        <taxon>Heliothinae</taxon>
        <taxon>Helicoverpa</taxon>
    </lineage>
</organism>
<dbReference type="Pfam" id="PF15874">
    <property type="entry name" value="Il2rg"/>
    <property type="match status" value="1"/>
</dbReference>
<evidence type="ECO:0000313" key="1">
    <source>
        <dbReference type="EMBL" id="PZC72142.1"/>
    </source>
</evidence>